<keyword evidence="16" id="KW-1185">Reference proteome</keyword>
<keyword evidence="13" id="KW-0469">Meiosis</keyword>
<evidence type="ECO:0000256" key="1">
    <source>
        <dbReference type="ARBA" id="ARBA00001946"/>
    </source>
</evidence>
<keyword evidence="11" id="KW-0234">DNA repair</keyword>
<accession>A8PXW2</accession>
<dbReference type="GO" id="GO:0031573">
    <property type="term" value="P:mitotic intra-S DNA damage checkpoint signaling"/>
    <property type="evidence" value="ECO:0007669"/>
    <property type="project" value="TreeGrafter"/>
</dbReference>
<evidence type="ECO:0000313" key="16">
    <source>
        <dbReference type="Proteomes" id="UP000008837"/>
    </source>
</evidence>
<dbReference type="Gene3D" id="1.10.150.670">
    <property type="entry name" value="Crossover junction endonuclease EME1, DNA-binding domain"/>
    <property type="match status" value="1"/>
</dbReference>
<dbReference type="Proteomes" id="UP000008837">
    <property type="component" value="Unassembled WGS sequence"/>
</dbReference>
<gene>
    <name evidence="15" type="ORF">MGL_1538</name>
</gene>
<evidence type="ECO:0000256" key="4">
    <source>
        <dbReference type="ARBA" id="ARBA00022722"/>
    </source>
</evidence>
<dbReference type="InterPro" id="IPR042530">
    <property type="entry name" value="EME1/EME2_C"/>
</dbReference>
<dbReference type="GO" id="GO:0048476">
    <property type="term" value="C:Holliday junction resolvase complex"/>
    <property type="evidence" value="ECO:0007669"/>
    <property type="project" value="InterPro"/>
</dbReference>
<evidence type="ECO:0000256" key="11">
    <source>
        <dbReference type="ARBA" id="ARBA00023204"/>
    </source>
</evidence>
<evidence type="ECO:0000256" key="8">
    <source>
        <dbReference type="ARBA" id="ARBA00022801"/>
    </source>
</evidence>
<evidence type="ECO:0000256" key="12">
    <source>
        <dbReference type="ARBA" id="ARBA00023242"/>
    </source>
</evidence>
<dbReference type="OrthoDB" id="343092at2759"/>
<comment type="caution">
    <text evidence="15">The sequence shown here is derived from an EMBL/GenBank/DDBJ whole genome shotgun (WGS) entry which is preliminary data.</text>
</comment>
<dbReference type="GO" id="GO:0005634">
    <property type="term" value="C:nucleus"/>
    <property type="evidence" value="ECO:0007669"/>
    <property type="project" value="UniProtKB-SubCell"/>
</dbReference>
<dbReference type="PANTHER" id="PTHR21077:SF5">
    <property type="entry name" value="CROSSOVER JUNCTION ENDONUCLEASE MMS4"/>
    <property type="match status" value="1"/>
</dbReference>
<evidence type="ECO:0000256" key="2">
    <source>
        <dbReference type="ARBA" id="ARBA00004123"/>
    </source>
</evidence>
<dbReference type="VEuPathDB" id="FungiDB:MGL_1538"/>
<dbReference type="Pfam" id="PF02732">
    <property type="entry name" value="ERCC4"/>
    <property type="match status" value="1"/>
</dbReference>
<dbReference type="STRING" id="425265.A8PXW2"/>
<comment type="cofactor">
    <cofactor evidence="1">
        <name>Mg(2+)</name>
        <dbReference type="ChEBI" id="CHEBI:18420"/>
    </cofactor>
</comment>
<name>A8PXW2_MALGO</name>
<evidence type="ECO:0000256" key="7">
    <source>
        <dbReference type="ARBA" id="ARBA00022763"/>
    </source>
</evidence>
<keyword evidence="8" id="KW-0378">Hydrolase</keyword>
<feature type="domain" description="ERCC4" evidence="14">
    <location>
        <begin position="59"/>
        <end position="203"/>
    </location>
</feature>
<evidence type="ECO:0000256" key="3">
    <source>
        <dbReference type="ARBA" id="ARBA00005313"/>
    </source>
</evidence>
<keyword evidence="4" id="KW-0540">Nuclease</keyword>
<dbReference type="GO" id="GO:0000712">
    <property type="term" value="P:resolution of meiotic recombination intermediates"/>
    <property type="evidence" value="ECO:0007669"/>
    <property type="project" value="TreeGrafter"/>
</dbReference>
<dbReference type="Gene3D" id="3.40.50.10130">
    <property type="match status" value="1"/>
</dbReference>
<dbReference type="KEGG" id="mgl:MGL_1538"/>
<keyword evidence="6" id="KW-0255">Endonuclease</keyword>
<evidence type="ECO:0000256" key="9">
    <source>
        <dbReference type="ARBA" id="ARBA00022842"/>
    </source>
</evidence>
<dbReference type="InterPro" id="IPR033310">
    <property type="entry name" value="Mms4/EME1/EME2"/>
</dbReference>
<keyword evidence="9" id="KW-0460">Magnesium</keyword>
<dbReference type="GeneID" id="5855662"/>
<evidence type="ECO:0000256" key="6">
    <source>
        <dbReference type="ARBA" id="ARBA00022759"/>
    </source>
</evidence>
<dbReference type="InterPro" id="IPR006166">
    <property type="entry name" value="ERCC4_domain"/>
</dbReference>
<dbReference type="RefSeq" id="XP_001731355.1">
    <property type="nucleotide sequence ID" value="XM_001731303.1"/>
</dbReference>
<dbReference type="GO" id="GO:0003677">
    <property type="term" value="F:DNA binding"/>
    <property type="evidence" value="ECO:0007669"/>
    <property type="project" value="InterPro"/>
</dbReference>
<dbReference type="GO" id="GO:0008821">
    <property type="term" value="F:crossover junction DNA endonuclease activity"/>
    <property type="evidence" value="ECO:0007669"/>
    <property type="project" value="TreeGrafter"/>
</dbReference>
<evidence type="ECO:0000256" key="10">
    <source>
        <dbReference type="ARBA" id="ARBA00023172"/>
    </source>
</evidence>
<dbReference type="EMBL" id="AAYY01000004">
    <property type="protein sequence ID" value="EDP44141.1"/>
    <property type="molecule type" value="Genomic_DNA"/>
</dbReference>
<organism evidence="15 16">
    <name type="scientific">Malassezia globosa (strain ATCC MYA-4612 / CBS 7966)</name>
    <name type="common">Dandruff-associated fungus</name>
    <dbReference type="NCBI Taxonomy" id="425265"/>
    <lineage>
        <taxon>Eukaryota</taxon>
        <taxon>Fungi</taxon>
        <taxon>Dikarya</taxon>
        <taxon>Basidiomycota</taxon>
        <taxon>Ustilaginomycotina</taxon>
        <taxon>Malasseziomycetes</taxon>
        <taxon>Malasseziales</taxon>
        <taxon>Malasseziaceae</taxon>
        <taxon>Malassezia</taxon>
    </lineage>
</organism>
<keyword evidence="5" id="KW-0479">Metal-binding</keyword>
<comment type="subcellular location">
    <subcellularLocation>
        <location evidence="2">Nucleus</location>
    </subcellularLocation>
</comment>
<dbReference type="GO" id="GO:0006302">
    <property type="term" value="P:double-strand break repair"/>
    <property type="evidence" value="ECO:0007669"/>
    <property type="project" value="TreeGrafter"/>
</dbReference>
<dbReference type="GO" id="GO:0031297">
    <property type="term" value="P:replication fork processing"/>
    <property type="evidence" value="ECO:0007669"/>
    <property type="project" value="TreeGrafter"/>
</dbReference>
<dbReference type="AlphaFoldDB" id="A8PXW2"/>
<protein>
    <recommendedName>
        <fullName evidence="14">ERCC4 domain-containing protein</fullName>
    </recommendedName>
</protein>
<keyword evidence="12" id="KW-0539">Nucleus</keyword>
<dbReference type="GO" id="GO:0046872">
    <property type="term" value="F:metal ion binding"/>
    <property type="evidence" value="ECO:0007669"/>
    <property type="project" value="UniProtKB-KW"/>
</dbReference>
<comment type="similarity">
    <text evidence="3">Belongs to the EME1/MMS4 family.</text>
</comment>
<dbReference type="Pfam" id="PF21292">
    <property type="entry name" value="EME1-MUS81_C"/>
    <property type="match status" value="1"/>
</dbReference>
<reference evidence="15 16" key="1">
    <citation type="journal article" date="2007" name="Proc. Natl. Acad. Sci. U.S.A.">
        <title>Dandruff-associated Malassezia genomes reveal convergent and divergent virulence traits shared with plant and human fungal pathogens.</title>
        <authorList>
            <person name="Xu J."/>
            <person name="Saunders C.W."/>
            <person name="Hu P."/>
            <person name="Grant R.A."/>
            <person name="Boekhout T."/>
            <person name="Kuramae E.E."/>
            <person name="Kronstad J.W."/>
            <person name="Deangelis Y.M."/>
            <person name="Reeder N.L."/>
            <person name="Johnstone K.R."/>
            <person name="Leland M."/>
            <person name="Fieno A.M."/>
            <person name="Begley W.M."/>
            <person name="Sun Y."/>
            <person name="Lacey M.P."/>
            <person name="Chaudhary T."/>
            <person name="Keough T."/>
            <person name="Chu L."/>
            <person name="Sears R."/>
            <person name="Yuan B."/>
            <person name="Dawson T.L.Jr."/>
        </authorList>
    </citation>
    <scope>NUCLEOTIDE SEQUENCE [LARGE SCALE GENOMIC DNA]</scope>
    <source>
        <strain evidence="16">ATCC MYA-4612 / CBS 7966</strain>
    </source>
</reference>
<evidence type="ECO:0000256" key="5">
    <source>
        <dbReference type="ARBA" id="ARBA00022723"/>
    </source>
</evidence>
<evidence type="ECO:0000256" key="13">
    <source>
        <dbReference type="ARBA" id="ARBA00023254"/>
    </source>
</evidence>
<keyword evidence="10" id="KW-0233">DNA recombination</keyword>
<evidence type="ECO:0000313" key="15">
    <source>
        <dbReference type="EMBL" id="EDP44141.1"/>
    </source>
</evidence>
<evidence type="ECO:0000259" key="14">
    <source>
        <dbReference type="Pfam" id="PF02732"/>
    </source>
</evidence>
<keyword evidence="7" id="KW-0227">DNA damage</keyword>
<sequence>MRDLIVYLDPTPVDPQTGVLGRFYQQLKTRILGDGACCLTCTASPLDHIGDKIIGRVMFERKARSKYDPVLQHWEPLEEEQVVREPTVVFVMTAEQVWDSMTNESLMTSLKANEPRSTLGPLQRFVLIIGLDALFRRIRAKKNRTYAEMIRQRIEGNMTAQVQMPDDQTREHMEQRLLQLQLRHQCHVVRVTQAEEAVEWVYSIACDISIRPYKQLESESVYHKVNKAASSNSFSAYRAMLEEIPRCTSNASAAITAKYPTLASLMQAYKQASSTEQAADLLTNLICDGRHRRLGSQLSRRIHLAFTTYDAKASVE</sequence>
<dbReference type="OMA" id="EEIPRCT"/>
<proteinExistence type="inferred from homology"/>
<dbReference type="PANTHER" id="PTHR21077">
    <property type="entry name" value="EME1 PROTEIN"/>
    <property type="match status" value="1"/>
</dbReference>
<dbReference type="InParanoid" id="A8PXW2"/>